<dbReference type="PANTHER" id="PTHR12834">
    <property type="entry name" value="SIGNAL RECOGNITION PARTICLE 9 KDA PROTEIN"/>
    <property type="match status" value="1"/>
</dbReference>
<evidence type="ECO:0000256" key="4">
    <source>
        <dbReference type="ARBA" id="ARBA00022490"/>
    </source>
</evidence>
<comment type="subcellular location">
    <subcellularLocation>
        <location evidence="1">Cytoplasm</location>
    </subcellularLocation>
</comment>
<feature type="domain" description="SRP9" evidence="10">
    <location>
        <begin position="32"/>
        <end position="94"/>
    </location>
</feature>
<dbReference type="InterPro" id="IPR039432">
    <property type="entry name" value="SRP9_dom"/>
</dbReference>
<dbReference type="Pfam" id="PF05486">
    <property type="entry name" value="SRP9-21"/>
    <property type="match status" value="1"/>
</dbReference>
<keyword evidence="7" id="KW-0687">Ribonucleoprotein</keyword>
<evidence type="ECO:0000256" key="6">
    <source>
        <dbReference type="ARBA" id="ARBA00023135"/>
    </source>
</evidence>
<evidence type="ECO:0000313" key="11">
    <source>
        <dbReference type="EMBL" id="KAK7373562.1"/>
    </source>
</evidence>
<comment type="similarity">
    <text evidence="2">Belongs to the SRP9 family.</text>
</comment>
<dbReference type="Gene3D" id="3.30.720.10">
    <property type="entry name" value="Signal recognition particle alu RNA binding heterodimer, srp9/1"/>
    <property type="match status" value="1"/>
</dbReference>
<dbReference type="PANTHER" id="PTHR12834:SF12">
    <property type="entry name" value="SIGNAL RECOGNITION PARTICLE 9 KDA PROTEIN"/>
    <property type="match status" value="1"/>
</dbReference>
<evidence type="ECO:0000256" key="7">
    <source>
        <dbReference type="ARBA" id="ARBA00023274"/>
    </source>
</evidence>
<evidence type="ECO:0000256" key="5">
    <source>
        <dbReference type="ARBA" id="ARBA00022884"/>
    </source>
</evidence>
<evidence type="ECO:0000256" key="9">
    <source>
        <dbReference type="SAM" id="MobiDB-lite"/>
    </source>
</evidence>
<dbReference type="InterPro" id="IPR039914">
    <property type="entry name" value="SRP9-like"/>
</dbReference>
<gene>
    <name evidence="11" type="ORF">VNO80_06977</name>
</gene>
<comment type="function">
    <text evidence="8">Component of the signal recognition particle (SRP) complex, a ribonucleoprotein complex that mediates the cotranslational targeting of secretory and membrane proteins to the endoplasmic reticulum (ER). SRP9 together with SRP14 and the Alu portion of the SRP RNA, constitutes the elongation arrest domain of SRP. The complex of SRP9 and SRP14 is required for SRP RNA binding.</text>
</comment>
<dbReference type="EMBL" id="JAYMYR010000003">
    <property type="protein sequence ID" value="KAK7373562.1"/>
    <property type="molecule type" value="Genomic_DNA"/>
</dbReference>
<evidence type="ECO:0000259" key="10">
    <source>
        <dbReference type="Pfam" id="PF05486"/>
    </source>
</evidence>
<keyword evidence="4" id="KW-0963">Cytoplasm</keyword>
<dbReference type="GO" id="GO:0006614">
    <property type="term" value="P:SRP-dependent cotranslational protein targeting to membrane"/>
    <property type="evidence" value="ECO:0007669"/>
    <property type="project" value="InterPro"/>
</dbReference>
<keyword evidence="6" id="KW-0733">Signal recognition particle</keyword>
<dbReference type="Proteomes" id="UP001374584">
    <property type="component" value="Unassembled WGS sequence"/>
</dbReference>
<reference evidence="11 12" key="1">
    <citation type="submission" date="2024-01" db="EMBL/GenBank/DDBJ databases">
        <title>The genomes of 5 underutilized Papilionoideae crops provide insights into root nodulation and disease resistanc.</title>
        <authorList>
            <person name="Jiang F."/>
        </authorList>
    </citation>
    <scope>NUCLEOTIDE SEQUENCE [LARGE SCALE GENOMIC DNA]</scope>
    <source>
        <strain evidence="11">JINMINGXINNONG_FW02</strain>
        <tissue evidence="11">Leaves</tissue>
    </source>
</reference>
<comment type="caution">
    <text evidence="11">The sequence shown here is derived from an EMBL/GenBank/DDBJ whole genome shotgun (WGS) entry which is preliminary data.</text>
</comment>
<accession>A0AAN9RJG4</accession>
<evidence type="ECO:0000256" key="8">
    <source>
        <dbReference type="ARBA" id="ARBA00045462"/>
    </source>
</evidence>
<sequence length="130" mass="15070">MRVMLEGFSILVLIIRQKIVSKSLSGAMVYITEWDKFVEQTIELFRADPDSTRYVMKYRHCDGKLVLKVTDNRQCLKYKTDQAQEAKKMEKLNNMFFALMARGPDVDLSEVTGKEQMDAQPSKKGRGRKQ</sequence>
<proteinExistence type="inferred from homology"/>
<evidence type="ECO:0000313" key="12">
    <source>
        <dbReference type="Proteomes" id="UP001374584"/>
    </source>
</evidence>
<dbReference type="GO" id="GO:0005786">
    <property type="term" value="C:signal recognition particle, endoplasmic reticulum targeting"/>
    <property type="evidence" value="ECO:0007669"/>
    <property type="project" value="UniProtKB-KW"/>
</dbReference>
<dbReference type="InterPro" id="IPR009018">
    <property type="entry name" value="Signal_recog_particle_SRP9/14"/>
</dbReference>
<dbReference type="GO" id="GO:0008312">
    <property type="term" value="F:7S RNA binding"/>
    <property type="evidence" value="ECO:0007669"/>
    <property type="project" value="InterPro"/>
</dbReference>
<keyword evidence="5" id="KW-0694">RNA-binding</keyword>
<name>A0AAN9RJG4_PHACN</name>
<organism evidence="11 12">
    <name type="scientific">Phaseolus coccineus</name>
    <name type="common">Scarlet runner bean</name>
    <name type="synonym">Phaseolus multiflorus</name>
    <dbReference type="NCBI Taxonomy" id="3886"/>
    <lineage>
        <taxon>Eukaryota</taxon>
        <taxon>Viridiplantae</taxon>
        <taxon>Streptophyta</taxon>
        <taxon>Embryophyta</taxon>
        <taxon>Tracheophyta</taxon>
        <taxon>Spermatophyta</taxon>
        <taxon>Magnoliopsida</taxon>
        <taxon>eudicotyledons</taxon>
        <taxon>Gunneridae</taxon>
        <taxon>Pentapetalae</taxon>
        <taxon>rosids</taxon>
        <taxon>fabids</taxon>
        <taxon>Fabales</taxon>
        <taxon>Fabaceae</taxon>
        <taxon>Papilionoideae</taxon>
        <taxon>50 kb inversion clade</taxon>
        <taxon>NPAAA clade</taxon>
        <taxon>indigoferoid/millettioid clade</taxon>
        <taxon>Phaseoleae</taxon>
        <taxon>Phaseolus</taxon>
    </lineage>
</organism>
<feature type="region of interest" description="Disordered" evidence="9">
    <location>
        <begin position="110"/>
        <end position="130"/>
    </location>
</feature>
<dbReference type="GO" id="GO:0005829">
    <property type="term" value="C:cytosol"/>
    <property type="evidence" value="ECO:0007669"/>
    <property type="project" value="UniProtKB-ARBA"/>
</dbReference>
<evidence type="ECO:0000256" key="3">
    <source>
        <dbReference type="ARBA" id="ARBA00020414"/>
    </source>
</evidence>
<evidence type="ECO:0000256" key="2">
    <source>
        <dbReference type="ARBA" id="ARBA00009193"/>
    </source>
</evidence>
<dbReference type="SUPFAM" id="SSF54762">
    <property type="entry name" value="Signal recognition particle alu RNA binding heterodimer, SRP9/14"/>
    <property type="match status" value="1"/>
</dbReference>
<keyword evidence="12" id="KW-1185">Reference proteome</keyword>
<evidence type="ECO:0000256" key="1">
    <source>
        <dbReference type="ARBA" id="ARBA00004496"/>
    </source>
</evidence>
<protein>
    <recommendedName>
        <fullName evidence="3">Signal recognition particle 9 kDa protein</fullName>
    </recommendedName>
</protein>
<dbReference type="FunFam" id="3.30.720.10:FF:000001">
    <property type="entry name" value="Signal recognition particle 9 kDa protein"/>
    <property type="match status" value="1"/>
</dbReference>
<dbReference type="AlphaFoldDB" id="A0AAN9RJG4"/>